<name>A0AAV3RD98_LITER</name>
<dbReference type="Proteomes" id="UP001454036">
    <property type="component" value="Unassembled WGS sequence"/>
</dbReference>
<organism evidence="1 2">
    <name type="scientific">Lithospermum erythrorhizon</name>
    <name type="common">Purple gromwell</name>
    <name type="synonym">Lithospermum officinale var. erythrorhizon</name>
    <dbReference type="NCBI Taxonomy" id="34254"/>
    <lineage>
        <taxon>Eukaryota</taxon>
        <taxon>Viridiplantae</taxon>
        <taxon>Streptophyta</taxon>
        <taxon>Embryophyta</taxon>
        <taxon>Tracheophyta</taxon>
        <taxon>Spermatophyta</taxon>
        <taxon>Magnoliopsida</taxon>
        <taxon>eudicotyledons</taxon>
        <taxon>Gunneridae</taxon>
        <taxon>Pentapetalae</taxon>
        <taxon>asterids</taxon>
        <taxon>lamiids</taxon>
        <taxon>Boraginales</taxon>
        <taxon>Boraginaceae</taxon>
        <taxon>Boraginoideae</taxon>
        <taxon>Lithospermeae</taxon>
        <taxon>Lithospermum</taxon>
    </lineage>
</organism>
<keyword evidence="2" id="KW-1185">Reference proteome</keyword>
<protein>
    <submittedName>
        <fullName evidence="1">Uncharacterized protein</fullName>
    </submittedName>
</protein>
<evidence type="ECO:0000313" key="2">
    <source>
        <dbReference type="Proteomes" id="UP001454036"/>
    </source>
</evidence>
<reference evidence="1 2" key="1">
    <citation type="submission" date="2024-01" db="EMBL/GenBank/DDBJ databases">
        <title>The complete chloroplast genome sequence of Lithospermum erythrorhizon: insights into the phylogenetic relationship among Boraginaceae species and the maternal lineages of purple gromwells.</title>
        <authorList>
            <person name="Okada T."/>
            <person name="Watanabe K."/>
        </authorList>
    </citation>
    <scope>NUCLEOTIDE SEQUENCE [LARGE SCALE GENOMIC DNA]</scope>
</reference>
<dbReference type="AlphaFoldDB" id="A0AAV3RD98"/>
<proteinExistence type="predicted"/>
<accession>A0AAV3RD98</accession>
<comment type="caution">
    <text evidence="1">The sequence shown here is derived from an EMBL/GenBank/DDBJ whole genome shotgun (WGS) entry which is preliminary data.</text>
</comment>
<evidence type="ECO:0000313" key="1">
    <source>
        <dbReference type="EMBL" id="GAA0174389.1"/>
    </source>
</evidence>
<gene>
    <name evidence="1" type="ORF">LIER_41716</name>
</gene>
<sequence length="71" mass="8303">MYSSTRGKLVEKKRIGKDVPLKFYMSCDGDTLSYEIIASVPFVKKRNSKKNMRKGWRIILFGAMRDEIWIA</sequence>
<dbReference type="EMBL" id="BAABME010026720">
    <property type="protein sequence ID" value="GAA0174389.1"/>
    <property type="molecule type" value="Genomic_DNA"/>
</dbReference>